<dbReference type="InterPro" id="IPR000182">
    <property type="entry name" value="GNAT_dom"/>
</dbReference>
<accession>A0A2P8E3F0</accession>
<feature type="domain" description="N-acetyltransferase" evidence="1">
    <location>
        <begin position="14"/>
        <end position="159"/>
    </location>
</feature>
<dbReference type="InterPro" id="IPR016181">
    <property type="entry name" value="Acyl_CoA_acyltransferase"/>
</dbReference>
<evidence type="ECO:0000313" key="3">
    <source>
        <dbReference type="Proteomes" id="UP000243528"/>
    </source>
</evidence>
<dbReference type="Proteomes" id="UP000243528">
    <property type="component" value="Unassembled WGS sequence"/>
</dbReference>
<reference evidence="2 3" key="1">
    <citation type="submission" date="2018-03" db="EMBL/GenBank/DDBJ databases">
        <title>Genomic Encyclopedia of Archaeal and Bacterial Type Strains, Phase II (KMG-II): from individual species to whole genera.</title>
        <authorList>
            <person name="Goeker M."/>
        </authorList>
    </citation>
    <scope>NUCLEOTIDE SEQUENCE [LARGE SCALE GENOMIC DNA]</scope>
    <source>
        <strain evidence="2 3">DSM 45211</strain>
    </source>
</reference>
<keyword evidence="2" id="KW-0808">Transferase</keyword>
<dbReference type="EMBL" id="PYGE01000006">
    <property type="protein sequence ID" value="PSL04008.1"/>
    <property type="molecule type" value="Genomic_DNA"/>
</dbReference>
<dbReference type="SUPFAM" id="SSF55729">
    <property type="entry name" value="Acyl-CoA N-acyltransferases (Nat)"/>
    <property type="match status" value="1"/>
</dbReference>
<organism evidence="2 3">
    <name type="scientific">Haloactinopolyspora alba</name>
    <dbReference type="NCBI Taxonomy" id="648780"/>
    <lineage>
        <taxon>Bacteria</taxon>
        <taxon>Bacillati</taxon>
        <taxon>Actinomycetota</taxon>
        <taxon>Actinomycetes</taxon>
        <taxon>Jiangellales</taxon>
        <taxon>Jiangellaceae</taxon>
        <taxon>Haloactinopolyspora</taxon>
    </lineage>
</organism>
<proteinExistence type="predicted"/>
<dbReference type="CDD" id="cd04301">
    <property type="entry name" value="NAT_SF"/>
    <property type="match status" value="1"/>
</dbReference>
<name>A0A2P8E3F0_9ACTN</name>
<comment type="caution">
    <text evidence="2">The sequence shown here is derived from an EMBL/GenBank/DDBJ whole genome shotgun (WGS) entry which is preliminary data.</text>
</comment>
<dbReference type="AlphaFoldDB" id="A0A2P8E3F0"/>
<dbReference type="GO" id="GO:0016747">
    <property type="term" value="F:acyltransferase activity, transferring groups other than amino-acyl groups"/>
    <property type="evidence" value="ECO:0007669"/>
    <property type="project" value="InterPro"/>
</dbReference>
<sequence>MCRLSEAAFNVARMKLRLEHAGDRRAVRDIHLQAFGDEHGAAVADLTDDLRTLVVPGEGLSLVAQDGDHVIGHVMFTPALLDAPERLVGVRVLSPLGVLPDSQRRGVGAALVRRGLEIMRIRSVPLVFLEGEPGFYPRFGFEPAGQLGFRKPSLRIPDPAFQVVRLDAVEPWMTGTLVYPEIFWRHDAVGLRDGAVPA</sequence>
<dbReference type="Gene3D" id="3.40.630.30">
    <property type="match status" value="1"/>
</dbReference>
<evidence type="ECO:0000259" key="1">
    <source>
        <dbReference type="PROSITE" id="PS51186"/>
    </source>
</evidence>
<keyword evidence="3" id="KW-1185">Reference proteome</keyword>
<evidence type="ECO:0000313" key="2">
    <source>
        <dbReference type="EMBL" id="PSL04008.1"/>
    </source>
</evidence>
<gene>
    <name evidence="2" type="ORF">CLV30_10610</name>
</gene>
<dbReference type="Pfam" id="PF13527">
    <property type="entry name" value="Acetyltransf_9"/>
    <property type="match status" value="1"/>
</dbReference>
<protein>
    <submittedName>
        <fullName evidence="2">Putative acetyltransferase</fullName>
    </submittedName>
</protein>
<dbReference type="PROSITE" id="PS51186">
    <property type="entry name" value="GNAT"/>
    <property type="match status" value="1"/>
</dbReference>